<keyword evidence="1" id="KW-1133">Transmembrane helix</keyword>
<evidence type="ECO:0000313" key="2">
    <source>
        <dbReference type="EMBL" id="KAG4424675.1"/>
    </source>
</evidence>
<proteinExistence type="predicted"/>
<sequence>MSQPAGKIAISIRKADDEGLFMAGPYGKLARRVGKKPVMFMNLITYTSAGAYFTLICYFHEIFDVRFIYLTPLFDIFSGRYVMFSSFIYTYTSVSIDQKRLWGFHSLGLSVLTSPGAGFFTN</sequence>
<feature type="transmembrane region" description="Helical" evidence="1">
    <location>
        <begin position="38"/>
        <end position="61"/>
    </location>
</feature>
<keyword evidence="3" id="KW-1185">Reference proteome</keyword>
<dbReference type="AlphaFoldDB" id="A0A8H7WH17"/>
<comment type="caution">
    <text evidence="2">The sequence shown here is derived from an EMBL/GenBank/DDBJ whole genome shotgun (WGS) entry which is preliminary data.</text>
</comment>
<name>A0A8H7WH17_9HELO</name>
<protein>
    <submittedName>
        <fullName evidence="2">Uncharacterized protein</fullName>
    </submittedName>
</protein>
<dbReference type="OrthoDB" id="3558213at2759"/>
<keyword evidence="1" id="KW-0812">Transmembrane</keyword>
<gene>
    <name evidence="2" type="ORF">IFR04_002208</name>
</gene>
<evidence type="ECO:0000313" key="3">
    <source>
        <dbReference type="Proteomes" id="UP000664132"/>
    </source>
</evidence>
<reference evidence="2" key="1">
    <citation type="submission" date="2021-02" db="EMBL/GenBank/DDBJ databases">
        <title>Genome sequence Cadophora malorum strain M34.</title>
        <authorList>
            <person name="Stefanovic E."/>
            <person name="Vu D."/>
            <person name="Scully C."/>
            <person name="Dijksterhuis J."/>
            <person name="Roader J."/>
            <person name="Houbraken J."/>
        </authorList>
    </citation>
    <scope>NUCLEOTIDE SEQUENCE</scope>
    <source>
        <strain evidence="2">M34</strain>
    </source>
</reference>
<keyword evidence="1" id="KW-0472">Membrane</keyword>
<dbReference type="Proteomes" id="UP000664132">
    <property type="component" value="Unassembled WGS sequence"/>
</dbReference>
<feature type="transmembrane region" description="Helical" evidence="1">
    <location>
        <begin position="67"/>
        <end position="89"/>
    </location>
</feature>
<feature type="transmembrane region" description="Helical" evidence="1">
    <location>
        <begin position="101"/>
        <end position="120"/>
    </location>
</feature>
<organism evidence="2 3">
    <name type="scientific">Cadophora malorum</name>
    <dbReference type="NCBI Taxonomy" id="108018"/>
    <lineage>
        <taxon>Eukaryota</taxon>
        <taxon>Fungi</taxon>
        <taxon>Dikarya</taxon>
        <taxon>Ascomycota</taxon>
        <taxon>Pezizomycotina</taxon>
        <taxon>Leotiomycetes</taxon>
        <taxon>Helotiales</taxon>
        <taxon>Ploettnerulaceae</taxon>
        <taxon>Cadophora</taxon>
    </lineage>
</organism>
<evidence type="ECO:0000256" key="1">
    <source>
        <dbReference type="SAM" id="Phobius"/>
    </source>
</evidence>
<dbReference type="EMBL" id="JAFJYH010000018">
    <property type="protein sequence ID" value="KAG4424675.1"/>
    <property type="molecule type" value="Genomic_DNA"/>
</dbReference>
<accession>A0A8H7WH17</accession>